<dbReference type="Proteomes" id="UP001432322">
    <property type="component" value="Unassembled WGS sequence"/>
</dbReference>
<organism evidence="1 2">
    <name type="scientific">Pristionchus fissidentatus</name>
    <dbReference type="NCBI Taxonomy" id="1538716"/>
    <lineage>
        <taxon>Eukaryota</taxon>
        <taxon>Metazoa</taxon>
        <taxon>Ecdysozoa</taxon>
        <taxon>Nematoda</taxon>
        <taxon>Chromadorea</taxon>
        <taxon>Rhabditida</taxon>
        <taxon>Rhabditina</taxon>
        <taxon>Diplogasteromorpha</taxon>
        <taxon>Diplogasteroidea</taxon>
        <taxon>Neodiplogasteridae</taxon>
        <taxon>Pristionchus</taxon>
    </lineage>
</organism>
<proteinExistence type="predicted"/>
<evidence type="ECO:0000313" key="1">
    <source>
        <dbReference type="EMBL" id="GMT32187.1"/>
    </source>
</evidence>
<protein>
    <submittedName>
        <fullName evidence="1">Uncharacterized protein</fullName>
    </submittedName>
</protein>
<comment type="caution">
    <text evidence="1">The sequence shown here is derived from an EMBL/GenBank/DDBJ whole genome shotgun (WGS) entry which is preliminary data.</text>
</comment>
<name>A0AAV5WQV1_9BILA</name>
<dbReference type="EMBL" id="BTSY01000006">
    <property type="protein sequence ID" value="GMT32187.1"/>
    <property type="molecule type" value="Genomic_DNA"/>
</dbReference>
<dbReference type="AlphaFoldDB" id="A0AAV5WQV1"/>
<feature type="non-terminal residue" evidence="1">
    <location>
        <position position="66"/>
    </location>
</feature>
<gene>
    <name evidence="1" type="ORF">PFISCL1PPCAC_23484</name>
</gene>
<evidence type="ECO:0000313" key="2">
    <source>
        <dbReference type="Proteomes" id="UP001432322"/>
    </source>
</evidence>
<reference evidence="1" key="1">
    <citation type="submission" date="2023-10" db="EMBL/GenBank/DDBJ databases">
        <title>Genome assembly of Pristionchus species.</title>
        <authorList>
            <person name="Yoshida K."/>
            <person name="Sommer R.J."/>
        </authorList>
    </citation>
    <scope>NUCLEOTIDE SEQUENCE</scope>
    <source>
        <strain evidence="1">RS5133</strain>
    </source>
</reference>
<sequence>KLGGRGDLDPARVRFYLALFRLVLLRSSRRLLQGVLRTSRVLSRPRLLFARSGNSVSHLLLHLGRG</sequence>
<accession>A0AAV5WQV1</accession>
<keyword evidence="2" id="KW-1185">Reference proteome</keyword>
<feature type="non-terminal residue" evidence="1">
    <location>
        <position position="1"/>
    </location>
</feature>